<gene>
    <name evidence="2" type="ORF">LCGC14_0721660</name>
</gene>
<evidence type="ECO:0000313" key="2">
    <source>
        <dbReference type="EMBL" id="KKN41599.1"/>
    </source>
</evidence>
<protein>
    <recommendedName>
        <fullName evidence="3">Lipoprotein</fullName>
    </recommendedName>
</protein>
<reference evidence="2" key="1">
    <citation type="journal article" date="2015" name="Nature">
        <title>Complex archaea that bridge the gap between prokaryotes and eukaryotes.</title>
        <authorList>
            <person name="Spang A."/>
            <person name="Saw J.H."/>
            <person name="Jorgensen S.L."/>
            <person name="Zaremba-Niedzwiedzka K."/>
            <person name="Martijn J."/>
            <person name="Lind A.E."/>
            <person name="van Eijk R."/>
            <person name="Schleper C."/>
            <person name="Guy L."/>
            <person name="Ettema T.J."/>
        </authorList>
    </citation>
    <scope>NUCLEOTIDE SEQUENCE</scope>
</reference>
<feature type="region of interest" description="Disordered" evidence="1">
    <location>
        <begin position="237"/>
        <end position="258"/>
    </location>
</feature>
<proteinExistence type="predicted"/>
<organism evidence="2">
    <name type="scientific">marine sediment metagenome</name>
    <dbReference type="NCBI Taxonomy" id="412755"/>
    <lineage>
        <taxon>unclassified sequences</taxon>
        <taxon>metagenomes</taxon>
        <taxon>ecological metagenomes</taxon>
    </lineage>
</organism>
<sequence length="258" mass="29040">MKNACKISFKISIALILITGSLSLVGCEPAEEKAIITTKDVQDIIIPTEQAQELYNTYTKRRVGIIRNYENEIDSVGQEVGSQDNDPKGQYRKEQIRKAEAQKKMEQADDAGFKPTRYAFYDYKSLKKYMAFIEQEADKANVDISTLRFYFANYPNKDSFDNNSPITERRRNTLVFIPTVNTGSQEFAFYTADDSDDGERKAFLLNEELIENKQTFGGKGTSEASFTFTPSLNSLSAPLAPQNAQSLAGNEFGLRPPK</sequence>
<dbReference type="EMBL" id="LAZR01001638">
    <property type="protein sequence ID" value="KKN41599.1"/>
    <property type="molecule type" value="Genomic_DNA"/>
</dbReference>
<dbReference type="AlphaFoldDB" id="A0A0F9QGE2"/>
<evidence type="ECO:0008006" key="3">
    <source>
        <dbReference type="Google" id="ProtNLM"/>
    </source>
</evidence>
<name>A0A0F9QGE2_9ZZZZ</name>
<accession>A0A0F9QGE2</accession>
<feature type="compositionally biased region" description="Polar residues" evidence="1">
    <location>
        <begin position="237"/>
        <end position="248"/>
    </location>
</feature>
<dbReference type="PROSITE" id="PS51257">
    <property type="entry name" value="PROKAR_LIPOPROTEIN"/>
    <property type="match status" value="1"/>
</dbReference>
<evidence type="ECO:0000256" key="1">
    <source>
        <dbReference type="SAM" id="MobiDB-lite"/>
    </source>
</evidence>
<comment type="caution">
    <text evidence="2">The sequence shown here is derived from an EMBL/GenBank/DDBJ whole genome shotgun (WGS) entry which is preliminary data.</text>
</comment>